<proteinExistence type="predicted"/>
<feature type="compositionally biased region" description="Low complexity" evidence="1">
    <location>
        <begin position="17"/>
        <end position="44"/>
    </location>
</feature>
<dbReference type="InterPro" id="IPR009030">
    <property type="entry name" value="Growth_fac_rcpt_cys_sf"/>
</dbReference>
<dbReference type="SUPFAM" id="SSF57184">
    <property type="entry name" value="Growth factor receptor domain"/>
    <property type="match status" value="1"/>
</dbReference>
<organism evidence="3">
    <name type="scientific">Micromonas pusilla (strain CCMP1545)</name>
    <name type="common">Picoplanktonic green alga</name>
    <dbReference type="NCBI Taxonomy" id="564608"/>
    <lineage>
        <taxon>Eukaryota</taxon>
        <taxon>Viridiplantae</taxon>
        <taxon>Chlorophyta</taxon>
        <taxon>Mamiellophyceae</taxon>
        <taxon>Mamiellales</taxon>
        <taxon>Mamiellaceae</taxon>
        <taxon>Micromonas</taxon>
    </lineage>
</organism>
<dbReference type="AlphaFoldDB" id="C1MJJ7"/>
<dbReference type="OrthoDB" id="7250310at2759"/>
<dbReference type="RefSeq" id="XP_003055832.1">
    <property type="nucleotide sequence ID" value="XM_003055786.1"/>
</dbReference>
<evidence type="ECO:0000313" key="2">
    <source>
        <dbReference type="EMBL" id="EEH59208.1"/>
    </source>
</evidence>
<reference evidence="2 3" key="1">
    <citation type="journal article" date="2009" name="Science">
        <title>Green evolution and dynamic adaptations revealed by genomes of the marine picoeukaryotes Micromonas.</title>
        <authorList>
            <person name="Worden A.Z."/>
            <person name="Lee J.H."/>
            <person name="Mock T."/>
            <person name="Rouze P."/>
            <person name="Simmons M.P."/>
            <person name="Aerts A.L."/>
            <person name="Allen A.E."/>
            <person name="Cuvelier M.L."/>
            <person name="Derelle E."/>
            <person name="Everett M.V."/>
            <person name="Foulon E."/>
            <person name="Grimwood J."/>
            <person name="Gundlach H."/>
            <person name="Henrissat B."/>
            <person name="Napoli C."/>
            <person name="McDonald S.M."/>
            <person name="Parker M.S."/>
            <person name="Rombauts S."/>
            <person name="Salamov A."/>
            <person name="Von Dassow P."/>
            <person name="Badger J.H."/>
            <person name="Coutinho P.M."/>
            <person name="Demir E."/>
            <person name="Dubchak I."/>
            <person name="Gentemann C."/>
            <person name="Eikrem W."/>
            <person name="Gready J.E."/>
            <person name="John U."/>
            <person name="Lanier W."/>
            <person name="Lindquist E.A."/>
            <person name="Lucas S."/>
            <person name="Mayer K.F."/>
            <person name="Moreau H."/>
            <person name="Not F."/>
            <person name="Otillar R."/>
            <person name="Panaud O."/>
            <person name="Pangilinan J."/>
            <person name="Paulsen I."/>
            <person name="Piegu B."/>
            <person name="Poliakov A."/>
            <person name="Robbens S."/>
            <person name="Schmutz J."/>
            <person name="Toulza E."/>
            <person name="Wyss T."/>
            <person name="Zelensky A."/>
            <person name="Zhou K."/>
            <person name="Armbrust E.V."/>
            <person name="Bhattacharya D."/>
            <person name="Goodenough U.W."/>
            <person name="Van de Peer Y."/>
            <person name="Grigoriev I.V."/>
        </authorList>
    </citation>
    <scope>NUCLEOTIDE SEQUENCE [LARGE SCALE GENOMIC DNA]</scope>
    <source>
        <strain evidence="2 3">CCMP1545</strain>
    </source>
</reference>
<name>C1MJJ7_MICPC</name>
<dbReference type="EMBL" id="GG663736">
    <property type="protein sequence ID" value="EEH59208.1"/>
    <property type="molecule type" value="Genomic_DNA"/>
</dbReference>
<feature type="region of interest" description="Disordered" evidence="1">
    <location>
        <begin position="1"/>
        <end position="82"/>
    </location>
</feature>
<dbReference type="Proteomes" id="UP000001876">
    <property type="component" value="Unassembled WGS sequence"/>
</dbReference>
<evidence type="ECO:0000256" key="1">
    <source>
        <dbReference type="SAM" id="MobiDB-lite"/>
    </source>
</evidence>
<keyword evidence="3" id="KW-1185">Reference proteome</keyword>
<evidence type="ECO:0000313" key="3">
    <source>
        <dbReference type="Proteomes" id="UP000001876"/>
    </source>
</evidence>
<dbReference type="GeneID" id="9681866"/>
<feature type="compositionally biased region" description="Polar residues" evidence="1">
    <location>
        <begin position="1"/>
        <end position="10"/>
    </location>
</feature>
<gene>
    <name evidence="2" type="ORF">MICPUCDRAFT_54984</name>
</gene>
<dbReference type="KEGG" id="mpp:MICPUCDRAFT_54984"/>
<protein>
    <submittedName>
        <fullName evidence="2">Predicted protein</fullName>
    </submittedName>
</protein>
<accession>C1MJJ7</accession>
<sequence length="210" mass="22866">MATAAWTASPTRALAPSRRASSSSSSSSSAASSSSSSSSSSSRSSFRRWRGGCRTRLASRMARATSKRDDDDAADAVATSENVGDKAKSALTELVVRPFTSFIVERVLSPLYETRDAKRDECGPGMYTDPRTETCVFICRERRLYAHDGEGIVDRFVRFFVNKLTGAGGDCDVGFFYDPATRACVPICKPGYVYDPTVKKCVAMEDELRT</sequence>